<name>A0A2P6TJ15_CHLSO</name>
<gene>
    <name evidence="17" type="ORF">C2E21_6939</name>
</gene>
<evidence type="ECO:0000256" key="11">
    <source>
        <dbReference type="ARBA" id="ARBA00022842"/>
    </source>
</evidence>
<dbReference type="Gene3D" id="3.50.40.10">
    <property type="entry name" value="Phenylalanyl-trna Synthetase, Chain B, domain 3"/>
    <property type="match status" value="1"/>
</dbReference>
<keyword evidence="18" id="KW-1185">Reference proteome</keyword>
<evidence type="ECO:0000256" key="13">
    <source>
        <dbReference type="ARBA" id="ARBA00023146"/>
    </source>
</evidence>
<dbReference type="InterPro" id="IPR045864">
    <property type="entry name" value="aa-tRNA-synth_II/BPL/LPL"/>
</dbReference>
<dbReference type="AlphaFoldDB" id="A0A2P6TJ15"/>
<dbReference type="FunFam" id="3.50.40.10:FF:000002">
    <property type="entry name" value="phenylalanine--tRNA ligase beta subunit"/>
    <property type="match status" value="1"/>
</dbReference>
<evidence type="ECO:0000256" key="1">
    <source>
        <dbReference type="ARBA" id="ARBA00001946"/>
    </source>
</evidence>
<dbReference type="SUPFAM" id="SSF46955">
    <property type="entry name" value="Putative DNA-binding domain"/>
    <property type="match status" value="1"/>
</dbReference>
<keyword evidence="13" id="KW-0030">Aminoacyl-tRNA synthetase</keyword>
<proteinExistence type="inferred from homology"/>
<evidence type="ECO:0000256" key="6">
    <source>
        <dbReference type="ARBA" id="ARBA00022490"/>
    </source>
</evidence>
<comment type="subunit">
    <text evidence="4">Tetramer of two alpha and two beta subunits.</text>
</comment>
<dbReference type="Pfam" id="PF17759">
    <property type="entry name" value="tRNA_synthFbeta"/>
    <property type="match status" value="1"/>
</dbReference>
<dbReference type="GO" id="GO:0000287">
    <property type="term" value="F:magnesium ion binding"/>
    <property type="evidence" value="ECO:0007669"/>
    <property type="project" value="InterPro"/>
</dbReference>
<keyword evidence="7 17" id="KW-0436">Ligase</keyword>
<dbReference type="STRING" id="3076.A0A2P6TJ15"/>
<evidence type="ECO:0000256" key="8">
    <source>
        <dbReference type="ARBA" id="ARBA00022723"/>
    </source>
</evidence>
<evidence type="ECO:0000256" key="12">
    <source>
        <dbReference type="ARBA" id="ARBA00022917"/>
    </source>
</evidence>
<dbReference type="Gene3D" id="3.30.56.10">
    <property type="match status" value="2"/>
</dbReference>
<keyword evidence="12" id="KW-0648">Protein biosynthesis</keyword>
<dbReference type="GO" id="GO:0005524">
    <property type="term" value="F:ATP binding"/>
    <property type="evidence" value="ECO:0007669"/>
    <property type="project" value="UniProtKB-KW"/>
</dbReference>
<evidence type="ECO:0000256" key="7">
    <source>
        <dbReference type="ARBA" id="ARBA00022598"/>
    </source>
</evidence>
<feature type="domain" description="B5" evidence="16">
    <location>
        <begin position="263"/>
        <end position="340"/>
    </location>
</feature>
<dbReference type="NCBIfam" id="TIGR00471">
    <property type="entry name" value="pheT_arch"/>
    <property type="match status" value="1"/>
</dbReference>
<evidence type="ECO:0000256" key="4">
    <source>
        <dbReference type="ARBA" id="ARBA00011209"/>
    </source>
</evidence>
<evidence type="ECO:0000256" key="14">
    <source>
        <dbReference type="ARBA" id="ARBA00033189"/>
    </source>
</evidence>
<dbReference type="SUPFAM" id="SSF56037">
    <property type="entry name" value="PheT/TilS domain"/>
    <property type="match status" value="1"/>
</dbReference>
<comment type="subcellular location">
    <subcellularLocation>
        <location evidence="2">Cytoplasm</location>
    </subcellularLocation>
</comment>
<evidence type="ECO:0000313" key="17">
    <source>
        <dbReference type="EMBL" id="PRW39230.1"/>
    </source>
</evidence>
<evidence type="ECO:0000256" key="15">
    <source>
        <dbReference type="ARBA" id="ARBA00049255"/>
    </source>
</evidence>
<comment type="cofactor">
    <cofactor evidence="1">
        <name>Mg(2+)</name>
        <dbReference type="ChEBI" id="CHEBI:18420"/>
    </cofactor>
</comment>
<dbReference type="InterPro" id="IPR040659">
    <property type="entry name" value="PhetRS_B1"/>
</dbReference>
<dbReference type="InterPro" id="IPR005146">
    <property type="entry name" value="B3/B4_tRNA-bd"/>
</dbReference>
<dbReference type="InterPro" id="IPR045060">
    <property type="entry name" value="Phe-tRNA-ligase_IIc_bsu"/>
</dbReference>
<dbReference type="Pfam" id="PF03483">
    <property type="entry name" value="B3_4"/>
    <property type="match status" value="1"/>
</dbReference>
<dbReference type="InterPro" id="IPR009061">
    <property type="entry name" value="DNA-bd_dom_put_sf"/>
</dbReference>
<dbReference type="SMART" id="SM00874">
    <property type="entry name" value="B5"/>
    <property type="match status" value="1"/>
</dbReference>
<dbReference type="Pfam" id="PF18262">
    <property type="entry name" value="PhetRS_B1"/>
    <property type="match status" value="1"/>
</dbReference>
<dbReference type="PANTHER" id="PTHR10947">
    <property type="entry name" value="PHENYLALANYL-TRNA SYNTHETASE BETA CHAIN AND LEUCINE-RICH REPEAT-CONTAINING PROTEIN 47"/>
    <property type="match status" value="1"/>
</dbReference>
<dbReference type="InterPro" id="IPR005147">
    <property type="entry name" value="tRNA_synthase_B5-dom"/>
</dbReference>
<dbReference type="FunFam" id="3.30.56.10:FF:000004">
    <property type="entry name" value="Phenylalanyl-tRNA synthetase, beta subunit"/>
    <property type="match status" value="1"/>
</dbReference>
<keyword evidence="8" id="KW-0479">Metal-binding</keyword>
<evidence type="ECO:0000256" key="5">
    <source>
        <dbReference type="ARBA" id="ARBA00012814"/>
    </source>
</evidence>
<accession>A0A2P6TJ15</accession>
<keyword evidence="10" id="KW-0067">ATP-binding</keyword>
<organism evidence="17 18">
    <name type="scientific">Chlorella sorokiniana</name>
    <name type="common">Freshwater green alga</name>
    <dbReference type="NCBI Taxonomy" id="3076"/>
    <lineage>
        <taxon>Eukaryota</taxon>
        <taxon>Viridiplantae</taxon>
        <taxon>Chlorophyta</taxon>
        <taxon>core chlorophytes</taxon>
        <taxon>Trebouxiophyceae</taxon>
        <taxon>Chlorellales</taxon>
        <taxon>Chlorellaceae</taxon>
        <taxon>Chlorella clade</taxon>
        <taxon>Chlorella</taxon>
    </lineage>
</organism>
<dbReference type="InterPro" id="IPR004531">
    <property type="entry name" value="Phe-tRNA-synth_IIc_bsu_arc_euk"/>
</dbReference>
<dbReference type="InterPro" id="IPR041616">
    <property type="entry name" value="PheRS_beta_core"/>
</dbReference>
<dbReference type="SMART" id="SM00873">
    <property type="entry name" value="B3_4"/>
    <property type="match status" value="1"/>
</dbReference>
<dbReference type="InterPro" id="IPR020825">
    <property type="entry name" value="Phe-tRNA_synthase-like_B3/B4"/>
</dbReference>
<evidence type="ECO:0000256" key="9">
    <source>
        <dbReference type="ARBA" id="ARBA00022741"/>
    </source>
</evidence>
<dbReference type="FunFam" id="3.30.930.10:FF:000059">
    <property type="entry name" value="phenylalanine--tRNA ligase beta subunit"/>
    <property type="match status" value="1"/>
</dbReference>
<dbReference type="GO" id="GO:0009328">
    <property type="term" value="C:phenylalanine-tRNA ligase complex"/>
    <property type="evidence" value="ECO:0007669"/>
    <property type="project" value="TreeGrafter"/>
</dbReference>
<keyword evidence="11" id="KW-0460">Magnesium</keyword>
<dbReference type="CDD" id="cd00769">
    <property type="entry name" value="PheRS_beta_core"/>
    <property type="match status" value="1"/>
</dbReference>
<dbReference type="EMBL" id="LHPG02000014">
    <property type="protein sequence ID" value="PRW39230.1"/>
    <property type="molecule type" value="Genomic_DNA"/>
</dbReference>
<evidence type="ECO:0000256" key="2">
    <source>
        <dbReference type="ARBA" id="ARBA00004496"/>
    </source>
</evidence>
<comment type="similarity">
    <text evidence="3">Belongs to the phenylalanyl-tRNA synthetase beta subunit family. Type 2 subfamily.</text>
</comment>
<dbReference type="GO" id="GO:0006432">
    <property type="term" value="P:phenylalanyl-tRNA aminoacylation"/>
    <property type="evidence" value="ECO:0007669"/>
    <property type="project" value="InterPro"/>
</dbReference>
<evidence type="ECO:0000256" key="3">
    <source>
        <dbReference type="ARBA" id="ARBA00007438"/>
    </source>
</evidence>
<keyword evidence="6" id="KW-0963">Cytoplasm</keyword>
<dbReference type="Pfam" id="PF03484">
    <property type="entry name" value="B5"/>
    <property type="match status" value="1"/>
</dbReference>
<comment type="caution">
    <text evidence="17">The sequence shown here is derived from an EMBL/GenBank/DDBJ whole genome shotgun (WGS) entry which is preliminary data.</text>
</comment>
<evidence type="ECO:0000313" key="18">
    <source>
        <dbReference type="Proteomes" id="UP000239899"/>
    </source>
</evidence>
<comment type="catalytic activity">
    <reaction evidence="15">
        <text>tRNA(Phe) + L-phenylalanine + ATP = L-phenylalanyl-tRNA(Phe) + AMP + diphosphate + H(+)</text>
        <dbReference type="Rhea" id="RHEA:19413"/>
        <dbReference type="Rhea" id="RHEA-COMP:9668"/>
        <dbReference type="Rhea" id="RHEA-COMP:9699"/>
        <dbReference type="ChEBI" id="CHEBI:15378"/>
        <dbReference type="ChEBI" id="CHEBI:30616"/>
        <dbReference type="ChEBI" id="CHEBI:33019"/>
        <dbReference type="ChEBI" id="CHEBI:58095"/>
        <dbReference type="ChEBI" id="CHEBI:78442"/>
        <dbReference type="ChEBI" id="CHEBI:78531"/>
        <dbReference type="ChEBI" id="CHEBI:456215"/>
        <dbReference type="EC" id="6.1.1.20"/>
    </reaction>
</comment>
<protein>
    <recommendedName>
        <fullName evidence="5">phenylalanine--tRNA ligase</fullName>
        <ecNumber evidence="5">6.1.1.20</ecNumber>
    </recommendedName>
    <alternativeName>
        <fullName evidence="14">Phenylalanyl-tRNA synthetase beta subunit</fullName>
    </alternativeName>
</protein>
<dbReference type="EC" id="6.1.1.20" evidence="5"/>
<keyword evidence="9" id="KW-0547">Nucleotide-binding</keyword>
<evidence type="ECO:0000256" key="10">
    <source>
        <dbReference type="ARBA" id="ARBA00022840"/>
    </source>
</evidence>
<dbReference type="OrthoDB" id="1698572at2759"/>
<dbReference type="Proteomes" id="UP000239899">
    <property type="component" value="Unassembled WGS sequence"/>
</dbReference>
<dbReference type="PANTHER" id="PTHR10947:SF0">
    <property type="entry name" value="PHENYLALANINE--TRNA LIGASE BETA SUBUNIT"/>
    <property type="match status" value="1"/>
</dbReference>
<dbReference type="GO" id="GO:0004826">
    <property type="term" value="F:phenylalanine-tRNA ligase activity"/>
    <property type="evidence" value="ECO:0007669"/>
    <property type="project" value="UniProtKB-EC"/>
</dbReference>
<sequence length="575" mass="63375">MLRKELANANADVSGASEEVIYKIDIPANRYDMLCLEGIARALNIFLGREAPPAYRLADMTGKPLQRMTVRAETALVRPFVVCAVLRGVRFDPLRYNSFIDLQDKLHQNLCRQRTLVAIGTHDLAKIQGPFTYEALPPEDISFVPLKQTQQFNARDLLQHYLANDQKLKKFVPIIQSSLVYPVIYDANRTVLSLPPIINGQHSAISLETQDVFIECTATDITKAKVVLNTVVAMFSEYCERPFEVEPVEVVDAFGNTHVYPQLATRQMEVSRNYINSCIGVDLPADKMAQLLSKMQLTAAASADGSSVVVQVPITRSDVLHACDVMEDVAIAYGYNNLVKTVPKTATVGRELPLNQTCELLRGEAAMAGFTEILTWALCSHHENFEALRRQDDGTTAACIGNPATAEFEVCRTSLLPGALKTLGANKDAPLPVKLFEVSDVILLTGDKGCGAANRRRLVAVHCDRAASFESIHGLLNRLMEVLSVPYTGDSDPAAAAMRQQLGGGYEWQAEDDPTFFPGRHAAVLFRGQRVGQFGIIHPEVLAAFDIVNPVAALELDLEPFCFDRNYKQLPTQIL</sequence>
<dbReference type="GO" id="GO:0003723">
    <property type="term" value="F:RNA binding"/>
    <property type="evidence" value="ECO:0007669"/>
    <property type="project" value="InterPro"/>
</dbReference>
<reference evidence="17 18" key="1">
    <citation type="journal article" date="2018" name="Plant J.">
        <title>Genome sequences of Chlorella sorokiniana UTEX 1602 and Micractinium conductrix SAG 241.80: implications to maltose excretion by a green alga.</title>
        <authorList>
            <person name="Arriola M.B."/>
            <person name="Velmurugan N."/>
            <person name="Zhang Y."/>
            <person name="Plunkett M.H."/>
            <person name="Hondzo H."/>
            <person name="Barney B.M."/>
        </authorList>
    </citation>
    <scope>NUCLEOTIDE SEQUENCE [LARGE SCALE GENOMIC DNA]</scope>
    <source>
        <strain evidence="18">UTEX 1602</strain>
    </source>
</reference>
<evidence type="ECO:0000259" key="16">
    <source>
        <dbReference type="PROSITE" id="PS51483"/>
    </source>
</evidence>
<dbReference type="PROSITE" id="PS51483">
    <property type="entry name" value="B5"/>
    <property type="match status" value="1"/>
</dbReference>
<dbReference type="SUPFAM" id="SSF55681">
    <property type="entry name" value="Class II aaRS and biotin synthetases"/>
    <property type="match status" value="1"/>
</dbReference>
<dbReference type="Gene3D" id="3.30.930.10">
    <property type="entry name" value="Bira Bifunctional Protein, Domain 2"/>
    <property type="match status" value="1"/>
</dbReference>